<sequence>MINRSKAPNIQTVGTLNLHRPTLHHLSNGIPVYEVNLGSQNVIKLELIFNAGRWHEKEKLIARITSQLLKAGSHQHNAEQLANFFEYYGASLNVYDGFNTVNIQVYCLSKHLKALLPMLQELLTSPAFPEEELTKLLKRNRQNLKVQLQKNDVVAYRLFTEKLFGTEHPYGYNSSEDSYNTVSIESIQRHFKENYTASSCTIFVSGKVSSTIIELLEQHFGNLPSAAIVATPTWELTAIEPPRTIHQVLSEDSLQASIRIGRRTFSRKHPDCDAFYMLNMVLGGYFGARLMQNLREKNGYTYGVYSSLETLSHSGYWYIHTDVGKDVKDAALAEIYQEIQRLQDTPIPVQEMEMVRNYTLGMQLTSLDGVFNIASINKSLVTIGLDDSYYYNFIHTIKTITPEQIQIMAQRYLNKEDLLEVVIE</sequence>
<dbReference type="EMBL" id="CACVAQ010000339">
    <property type="protein sequence ID" value="CAA6824096.1"/>
    <property type="molecule type" value="Genomic_DNA"/>
</dbReference>
<proteinExistence type="predicted"/>
<evidence type="ECO:0000259" key="1">
    <source>
        <dbReference type="Pfam" id="PF00675"/>
    </source>
</evidence>
<dbReference type="PANTHER" id="PTHR11851">
    <property type="entry name" value="METALLOPROTEASE"/>
    <property type="match status" value="1"/>
</dbReference>
<dbReference type="InterPro" id="IPR011765">
    <property type="entry name" value="Pept_M16_N"/>
</dbReference>
<dbReference type="InterPro" id="IPR011249">
    <property type="entry name" value="Metalloenz_LuxS/M16"/>
</dbReference>
<dbReference type="AlphaFoldDB" id="A0A6S6U924"/>
<dbReference type="GO" id="GO:0046872">
    <property type="term" value="F:metal ion binding"/>
    <property type="evidence" value="ECO:0007669"/>
    <property type="project" value="InterPro"/>
</dbReference>
<organism evidence="3">
    <name type="scientific">uncultured Aureispira sp</name>
    <dbReference type="NCBI Taxonomy" id="1331704"/>
    <lineage>
        <taxon>Bacteria</taxon>
        <taxon>Pseudomonadati</taxon>
        <taxon>Bacteroidota</taxon>
        <taxon>Saprospiria</taxon>
        <taxon>Saprospirales</taxon>
        <taxon>Saprospiraceae</taxon>
        <taxon>Aureispira</taxon>
        <taxon>environmental samples</taxon>
    </lineage>
</organism>
<protein>
    <submittedName>
        <fullName evidence="3">Zn-dependent peptidase</fullName>
    </submittedName>
</protein>
<accession>A0A6S6U924</accession>
<name>A0A6S6U924_9BACT</name>
<evidence type="ECO:0000313" key="3">
    <source>
        <dbReference type="EMBL" id="CAA6824096.1"/>
    </source>
</evidence>
<dbReference type="InterPro" id="IPR007863">
    <property type="entry name" value="Peptidase_M16_C"/>
</dbReference>
<dbReference type="Pfam" id="PF05193">
    <property type="entry name" value="Peptidase_M16_C"/>
    <property type="match status" value="1"/>
</dbReference>
<dbReference type="InterPro" id="IPR050361">
    <property type="entry name" value="MPP/UQCRC_Complex"/>
</dbReference>
<feature type="domain" description="Peptidase M16 C-terminal" evidence="2">
    <location>
        <begin position="182"/>
        <end position="357"/>
    </location>
</feature>
<feature type="domain" description="Peptidase M16 N-terminal" evidence="1">
    <location>
        <begin position="43"/>
        <end position="147"/>
    </location>
</feature>
<dbReference type="Pfam" id="PF00675">
    <property type="entry name" value="Peptidase_M16"/>
    <property type="match status" value="1"/>
</dbReference>
<evidence type="ECO:0000259" key="2">
    <source>
        <dbReference type="Pfam" id="PF05193"/>
    </source>
</evidence>
<gene>
    <name evidence="3" type="ORF">HELGO_WM47918</name>
</gene>
<dbReference type="SUPFAM" id="SSF63411">
    <property type="entry name" value="LuxS/MPP-like metallohydrolase"/>
    <property type="match status" value="2"/>
</dbReference>
<dbReference type="Gene3D" id="3.30.830.10">
    <property type="entry name" value="Metalloenzyme, LuxS/M16 peptidase-like"/>
    <property type="match status" value="2"/>
</dbReference>
<dbReference type="PANTHER" id="PTHR11851:SF224">
    <property type="entry name" value="PROCESSING PROTEASE"/>
    <property type="match status" value="1"/>
</dbReference>
<reference evidence="3" key="1">
    <citation type="submission" date="2020-01" db="EMBL/GenBank/DDBJ databases">
        <authorList>
            <person name="Meier V. D."/>
            <person name="Meier V D."/>
        </authorList>
    </citation>
    <scope>NUCLEOTIDE SEQUENCE</scope>
    <source>
        <strain evidence="3">HLG_WM_MAG_10</strain>
    </source>
</reference>